<reference evidence="2" key="1">
    <citation type="journal article" date="2005" name="Nature">
        <title>Sequencing of Aspergillus nidulans and comparative analysis with A. fumigatus and A. oryzae.</title>
        <authorList>
            <person name="Galagan J.E."/>
            <person name="Calvo S.E."/>
            <person name="Cuomo C."/>
            <person name="Ma L.J."/>
            <person name="Wortman J.R."/>
            <person name="Batzoglou S."/>
            <person name="Lee S.I."/>
            <person name="Basturkmen M."/>
            <person name="Spevak C.C."/>
            <person name="Clutterbuck J."/>
            <person name="Kapitonov V."/>
            <person name="Jurka J."/>
            <person name="Scazzocchio C."/>
            <person name="Farman M."/>
            <person name="Butler J."/>
            <person name="Purcell S."/>
            <person name="Harris S."/>
            <person name="Braus G.H."/>
            <person name="Draht O."/>
            <person name="Busch S."/>
            <person name="D'Enfert C."/>
            <person name="Bouchier C."/>
            <person name="Goldman G.H."/>
            <person name="Bell-Pedersen D."/>
            <person name="Griffiths-Jones S."/>
            <person name="Doonan J.H."/>
            <person name="Yu J."/>
            <person name="Vienken K."/>
            <person name="Pain A."/>
            <person name="Freitag M."/>
            <person name="Selker E.U."/>
            <person name="Archer D.B."/>
            <person name="Penalva M.A."/>
            <person name="Oakley B.R."/>
            <person name="Momany M."/>
            <person name="Tanaka T."/>
            <person name="Kumagai T."/>
            <person name="Asai K."/>
            <person name="Machida M."/>
            <person name="Nierman W.C."/>
            <person name="Denning D.W."/>
            <person name="Caddick M."/>
            <person name="Hynes M."/>
            <person name="Paoletti M."/>
            <person name="Fischer R."/>
            <person name="Miller B."/>
            <person name="Dyer P."/>
            <person name="Sachs M.S."/>
            <person name="Osmani S.A."/>
            <person name="Birren B.W."/>
        </authorList>
    </citation>
    <scope>NUCLEOTIDE SEQUENCE [LARGE SCALE GENOMIC DNA]</scope>
    <source>
        <strain evidence="2">FGSC A4 / ATCC 38163 / CBS 112.46 / NRRL 194 / M139</strain>
    </source>
</reference>
<dbReference type="Proteomes" id="UP000000560">
    <property type="component" value="Chromosome IV"/>
</dbReference>
<protein>
    <submittedName>
        <fullName evidence="1">Uncharacterized protein</fullName>
    </submittedName>
</protein>
<sequence length="115" mass="12777">MIVTSGKSSLSGPCPQGSPWKVLAARPDHRFLAEVLGLVYCMVGVNGKITSISVSGHTVSRFEYEITVLLKSGFDLDWYPAFGMGIQKQRLWWRTPELLRDDEALAWAIVPKISP</sequence>
<dbReference type="EMBL" id="BN001304">
    <property type="protein sequence ID" value="CBF79715.1"/>
    <property type="molecule type" value="Genomic_DNA"/>
</dbReference>
<proteinExistence type="predicted"/>
<accession>Q5AVT1</accession>
<dbReference type="VEuPathDB" id="FungiDB:AN7599"/>
<evidence type="ECO:0000313" key="2">
    <source>
        <dbReference type="Proteomes" id="UP000000560"/>
    </source>
</evidence>
<dbReference type="InParanoid" id="Q5AVT1"/>
<dbReference type="KEGG" id="ani:ANIA_07599"/>
<dbReference type="HOGENOM" id="CLU_2108991_0_0_1"/>
<dbReference type="AlphaFoldDB" id="Q5AVT1"/>
<reference evidence="2" key="2">
    <citation type="journal article" date="2009" name="Fungal Genet. Biol.">
        <title>The 2008 update of the Aspergillus nidulans genome annotation: a community effort.</title>
        <authorList>
            <person name="Wortman J.R."/>
            <person name="Gilsenan J.M."/>
            <person name="Joardar V."/>
            <person name="Deegan J."/>
            <person name="Clutterbuck J."/>
            <person name="Andersen M.R."/>
            <person name="Archer D."/>
            <person name="Bencina M."/>
            <person name="Braus G."/>
            <person name="Coutinho P."/>
            <person name="von Dohren H."/>
            <person name="Doonan J."/>
            <person name="Driessen A.J."/>
            <person name="Durek P."/>
            <person name="Espeso E."/>
            <person name="Fekete E."/>
            <person name="Flipphi M."/>
            <person name="Estrada C.G."/>
            <person name="Geysens S."/>
            <person name="Goldman G."/>
            <person name="de Groot P.W."/>
            <person name="Hansen K."/>
            <person name="Harris S.D."/>
            <person name="Heinekamp T."/>
            <person name="Helmstaedt K."/>
            <person name="Henrissat B."/>
            <person name="Hofmann G."/>
            <person name="Homan T."/>
            <person name="Horio T."/>
            <person name="Horiuchi H."/>
            <person name="James S."/>
            <person name="Jones M."/>
            <person name="Karaffa L."/>
            <person name="Karanyi Z."/>
            <person name="Kato M."/>
            <person name="Keller N."/>
            <person name="Kelly D.E."/>
            <person name="Kiel J.A."/>
            <person name="Kim J.M."/>
            <person name="van der Klei I.J."/>
            <person name="Klis F.M."/>
            <person name="Kovalchuk A."/>
            <person name="Krasevec N."/>
            <person name="Kubicek C.P."/>
            <person name="Liu B."/>
            <person name="Maccabe A."/>
            <person name="Meyer V."/>
            <person name="Mirabito P."/>
            <person name="Miskei M."/>
            <person name="Mos M."/>
            <person name="Mullins J."/>
            <person name="Nelson D.R."/>
            <person name="Nielsen J."/>
            <person name="Oakley B.R."/>
            <person name="Osmani S.A."/>
            <person name="Pakula T."/>
            <person name="Paszewski A."/>
            <person name="Paulsen I."/>
            <person name="Pilsyk S."/>
            <person name="Pocsi I."/>
            <person name="Punt P.J."/>
            <person name="Ram A.F."/>
            <person name="Ren Q."/>
            <person name="Robellet X."/>
            <person name="Robson G."/>
            <person name="Seiboth B."/>
            <person name="van Solingen P."/>
            <person name="Specht T."/>
            <person name="Sun J."/>
            <person name="Taheri-Talesh N."/>
            <person name="Takeshita N."/>
            <person name="Ussery D."/>
            <person name="vanKuyk P.A."/>
            <person name="Visser H."/>
            <person name="van de Vondervoort P.J."/>
            <person name="de Vries R.P."/>
            <person name="Walton J."/>
            <person name="Xiang X."/>
            <person name="Xiong Y."/>
            <person name="Zeng A.P."/>
            <person name="Brandt B.W."/>
            <person name="Cornell M.J."/>
            <person name="van den Hondel C.A."/>
            <person name="Visser J."/>
            <person name="Oliver S.G."/>
            <person name="Turner G."/>
        </authorList>
    </citation>
    <scope>GENOME REANNOTATION</scope>
    <source>
        <strain evidence="2">FGSC A4 / ATCC 38163 / CBS 112.46 / NRRL 194 / M139</strain>
    </source>
</reference>
<dbReference type="GeneID" id="2869593"/>
<dbReference type="RefSeq" id="XP_680868.1">
    <property type="nucleotide sequence ID" value="XM_675776.1"/>
</dbReference>
<name>Q5AVT1_EMENI</name>
<accession>C8VBU3</accession>
<organism evidence="1 2">
    <name type="scientific">Emericella nidulans (strain FGSC A4 / ATCC 38163 / CBS 112.46 / NRRL 194 / M139)</name>
    <name type="common">Aspergillus nidulans</name>
    <dbReference type="NCBI Taxonomy" id="227321"/>
    <lineage>
        <taxon>Eukaryota</taxon>
        <taxon>Fungi</taxon>
        <taxon>Dikarya</taxon>
        <taxon>Ascomycota</taxon>
        <taxon>Pezizomycotina</taxon>
        <taxon>Eurotiomycetes</taxon>
        <taxon>Eurotiomycetidae</taxon>
        <taxon>Eurotiales</taxon>
        <taxon>Aspergillaceae</taxon>
        <taxon>Aspergillus</taxon>
        <taxon>Aspergillus subgen. Nidulantes</taxon>
    </lineage>
</organism>
<evidence type="ECO:0000313" key="1">
    <source>
        <dbReference type="EMBL" id="CBF79715.1"/>
    </source>
</evidence>
<keyword evidence="2" id="KW-1185">Reference proteome</keyword>
<gene>
    <name evidence="1" type="ORF">ANIA_07599</name>
</gene>